<keyword evidence="3" id="KW-0378">Hydrolase</keyword>
<evidence type="ECO:0000256" key="5">
    <source>
        <dbReference type="SAM" id="MobiDB-lite"/>
    </source>
</evidence>
<keyword evidence="2" id="KW-0479">Metal-binding</keyword>
<name>A0ABT6S5D6_9ACTN</name>
<organism evidence="7 8">
    <name type="scientific">Streptomyces cavernicola</name>
    <dbReference type="NCBI Taxonomy" id="3043613"/>
    <lineage>
        <taxon>Bacteria</taxon>
        <taxon>Bacillati</taxon>
        <taxon>Actinomycetota</taxon>
        <taxon>Actinomycetes</taxon>
        <taxon>Kitasatosporales</taxon>
        <taxon>Streptomycetaceae</taxon>
        <taxon>Streptomyces</taxon>
    </lineage>
</organism>
<dbReference type="Proteomes" id="UP001223978">
    <property type="component" value="Unassembled WGS sequence"/>
</dbReference>
<dbReference type="PANTHER" id="PTHR37326">
    <property type="entry name" value="BLL3975 PROTEIN"/>
    <property type="match status" value="1"/>
</dbReference>
<proteinExistence type="predicted"/>
<evidence type="ECO:0000256" key="1">
    <source>
        <dbReference type="ARBA" id="ARBA00001947"/>
    </source>
</evidence>
<comment type="cofactor">
    <cofactor evidence="1">
        <name>Zn(2+)</name>
        <dbReference type="ChEBI" id="CHEBI:29105"/>
    </cofactor>
</comment>
<dbReference type="InterPro" id="IPR043795">
    <property type="entry name" value="N-alpha-Ac-DABA-like"/>
</dbReference>
<evidence type="ECO:0000256" key="2">
    <source>
        <dbReference type="ARBA" id="ARBA00022723"/>
    </source>
</evidence>
<accession>A0ABT6S5D6</accession>
<gene>
    <name evidence="7" type="ORF">QIS96_05650</name>
</gene>
<evidence type="ECO:0000313" key="8">
    <source>
        <dbReference type="Proteomes" id="UP001223978"/>
    </source>
</evidence>
<dbReference type="RefSeq" id="WP_282541254.1">
    <property type="nucleotide sequence ID" value="NZ_JASCIQ010000004.1"/>
</dbReference>
<dbReference type="CDD" id="cd06252">
    <property type="entry name" value="M14_ASTE_ASPA-like"/>
    <property type="match status" value="1"/>
</dbReference>
<dbReference type="PANTHER" id="PTHR37326:SF1">
    <property type="entry name" value="BLL3975 PROTEIN"/>
    <property type="match status" value="1"/>
</dbReference>
<dbReference type="PIRSF" id="PIRSF039012">
    <property type="entry name" value="ASP"/>
    <property type="match status" value="1"/>
</dbReference>
<dbReference type="EMBL" id="JASCIQ010000004">
    <property type="protein sequence ID" value="MDI3403308.1"/>
    <property type="molecule type" value="Genomic_DNA"/>
</dbReference>
<evidence type="ECO:0000259" key="6">
    <source>
        <dbReference type="Pfam" id="PF24827"/>
    </source>
</evidence>
<evidence type="ECO:0000313" key="7">
    <source>
        <dbReference type="EMBL" id="MDI3403308.1"/>
    </source>
</evidence>
<dbReference type="Gene3D" id="3.40.630.10">
    <property type="entry name" value="Zn peptidases"/>
    <property type="match status" value="1"/>
</dbReference>
<comment type="caution">
    <text evidence="7">The sequence shown here is derived from an EMBL/GenBank/DDBJ whole genome shotgun (WGS) entry which is preliminary data.</text>
</comment>
<feature type="region of interest" description="Disordered" evidence="5">
    <location>
        <begin position="1"/>
        <end position="33"/>
    </location>
</feature>
<keyword evidence="4" id="KW-0862">Zinc</keyword>
<sequence length="375" mass="38651">MATDDNAADARATPRGPGKIRTTGPGTPAAEERGRRAALQGIDLDALGRQIGALHLTHSDNRHDAGVIPVPVGVLSGGPGPTALLVAGTHGDEYEGQVVLHRLLREVDPAQVHGRIVVLPALNLPAVRAAGRVSPLDGQNLNRVYPGTARGGPTAQIAHAVVTELLPHADLALDLHSGGSSTHYVPSAFVYAGPDSRAWDAKRRMAEALGLAWSVVVPARFEPGSFSTAADDAGVPMISTELAGGGEVNPEVVGDAVHGLRRVLAAAGILDAPAGTPATAPTRWIDLLVDGAVHTPLRGLFEPVARLGEEVKAGELIGRVHPVEELDRSPAPVLAHRDGIVAIARRPPLVDLGDTLYHLAADTTPGTSGASAPGR</sequence>
<evidence type="ECO:0000256" key="4">
    <source>
        <dbReference type="ARBA" id="ARBA00022833"/>
    </source>
</evidence>
<reference evidence="7 8" key="1">
    <citation type="submission" date="2023-05" db="EMBL/GenBank/DDBJ databases">
        <title>Draft genome sequence of Streptomyces sp. B-S-A6 isolated from a cave soil in Thailand.</title>
        <authorList>
            <person name="Chamroensaksri N."/>
            <person name="Muangham S."/>
        </authorList>
    </citation>
    <scope>NUCLEOTIDE SEQUENCE [LARGE SCALE GENOMIC DNA]</scope>
    <source>
        <strain evidence="7 8">B-S-A6</strain>
    </source>
</reference>
<feature type="compositionally biased region" description="Low complexity" evidence="5">
    <location>
        <begin position="1"/>
        <end position="13"/>
    </location>
</feature>
<dbReference type="InterPro" id="IPR053138">
    <property type="entry name" value="N-alpha-Ac-DABA_deacetylase"/>
</dbReference>
<protein>
    <submittedName>
        <fullName evidence="7">Succinylglutamate desuccinylase/aspartoacylase family protein</fullName>
    </submittedName>
</protein>
<keyword evidence="8" id="KW-1185">Reference proteome</keyword>
<evidence type="ECO:0000256" key="3">
    <source>
        <dbReference type="ARBA" id="ARBA00022801"/>
    </source>
</evidence>
<dbReference type="InterPro" id="IPR055438">
    <property type="entry name" value="AstE_AspA_cat"/>
</dbReference>
<feature type="domain" description="Succinylglutamate desuccinylase/Aspartoacylase catalytic" evidence="6">
    <location>
        <begin position="79"/>
        <end position="265"/>
    </location>
</feature>
<dbReference type="SUPFAM" id="SSF53187">
    <property type="entry name" value="Zn-dependent exopeptidases"/>
    <property type="match status" value="1"/>
</dbReference>
<dbReference type="Pfam" id="PF24827">
    <property type="entry name" value="AstE_AspA_cat"/>
    <property type="match status" value="1"/>
</dbReference>